<evidence type="ECO:0000256" key="10">
    <source>
        <dbReference type="ARBA" id="ARBA00023201"/>
    </source>
</evidence>
<sequence>MDPSEEFTLTWLDYLLLTLTLGSSVFIGIYHSLSKNKPKTLDEYLFGNKNMPMLPILFSNIASAVSCTAIVILPRETYYYGNQMMFVPLAEIASLFCNYFFFLPVILKLGYTSIFEYLEKRFNKFTRRFGSILYSATQILFSLISIFAAGQAVAEVLPISFFIFAPAACLLCTAYTALGGLRGVVWVDAFQATIMFISVAIFIITGMFDVGGVNKVIDIYKKGGRTDVDYLDFSPFVRNSPVTTWLSSFFITLISTVINQGIVQRYMSLPSYNKAKIISIYTGIGNALLYFLPVILGIVVYATYYDCDPGMSKLLKNTNQLTIYYVIDKGRNIPGLVGLLSASVLSAAFSTMSTIMNSVSAVIYEDFIKPLIPWELTVSQSNLIIKSLVVIIGIINALGIFALNDVGSIYQGAIAGGFAGVIVSLWLGLGIQSAVSSGKIKYYSKIVSTEGCPPNITENLNLNVTTTGFLGYVPVTFDEDLPYIYRLSFNLITLISLLTSIIIGLIISTITSNNEEVDDSLLVPQLRKKKKKVLESFEEEEMERLKAVS</sequence>
<evidence type="ECO:0000256" key="4">
    <source>
        <dbReference type="ARBA" id="ARBA00022475"/>
    </source>
</evidence>
<dbReference type="PANTHER" id="PTHR42985">
    <property type="entry name" value="SODIUM-COUPLED MONOCARBOXYLATE TRANSPORTER"/>
    <property type="match status" value="1"/>
</dbReference>
<evidence type="ECO:0000256" key="2">
    <source>
        <dbReference type="ARBA" id="ARBA00006434"/>
    </source>
</evidence>
<reference evidence="12" key="1">
    <citation type="submission" date="2015-05" db="UniProtKB">
        <authorList>
            <consortium name="EnsemblMetazoa"/>
        </authorList>
    </citation>
    <scope>IDENTIFICATION</scope>
</reference>
<keyword evidence="3" id="KW-0813">Transport</keyword>
<dbReference type="Pfam" id="PF00474">
    <property type="entry name" value="SSF"/>
    <property type="match status" value="1"/>
</dbReference>
<dbReference type="InterPro" id="IPR051163">
    <property type="entry name" value="Sodium:Solute_Symporter_SSF"/>
</dbReference>
<keyword evidence="6" id="KW-1133">Transmembrane helix</keyword>
<keyword evidence="5" id="KW-0812">Transmembrane</keyword>
<dbReference type="NCBIfam" id="TIGR00813">
    <property type="entry name" value="sss"/>
    <property type="match status" value="1"/>
</dbReference>
<proteinExistence type="inferred from homology"/>
<dbReference type="AlphaFoldDB" id="T1HB50"/>
<evidence type="ECO:0000256" key="3">
    <source>
        <dbReference type="ARBA" id="ARBA00022448"/>
    </source>
</evidence>
<evidence type="ECO:0000313" key="13">
    <source>
        <dbReference type="Proteomes" id="UP000015103"/>
    </source>
</evidence>
<keyword evidence="4" id="KW-1003">Cell membrane</keyword>
<dbReference type="EnsemblMetazoa" id="RPRC001256-RA">
    <property type="protein sequence ID" value="RPRC001256-PA"/>
    <property type="gene ID" value="RPRC001256"/>
</dbReference>
<organism evidence="12 13">
    <name type="scientific">Rhodnius prolixus</name>
    <name type="common">Triatomid bug</name>
    <dbReference type="NCBI Taxonomy" id="13249"/>
    <lineage>
        <taxon>Eukaryota</taxon>
        <taxon>Metazoa</taxon>
        <taxon>Ecdysozoa</taxon>
        <taxon>Arthropoda</taxon>
        <taxon>Hexapoda</taxon>
        <taxon>Insecta</taxon>
        <taxon>Pterygota</taxon>
        <taxon>Neoptera</taxon>
        <taxon>Paraneoptera</taxon>
        <taxon>Hemiptera</taxon>
        <taxon>Heteroptera</taxon>
        <taxon>Panheteroptera</taxon>
        <taxon>Cimicomorpha</taxon>
        <taxon>Reduviidae</taxon>
        <taxon>Triatominae</taxon>
        <taxon>Rhodnius</taxon>
    </lineage>
</organism>
<evidence type="ECO:0000256" key="6">
    <source>
        <dbReference type="ARBA" id="ARBA00022989"/>
    </source>
</evidence>
<protein>
    <submittedName>
        <fullName evidence="12">Uncharacterized protein</fullName>
    </submittedName>
</protein>
<dbReference type="PANTHER" id="PTHR42985:SF46">
    <property type="entry name" value="FI02923P-RELATED"/>
    <property type="match status" value="1"/>
</dbReference>
<evidence type="ECO:0000256" key="9">
    <source>
        <dbReference type="ARBA" id="ARBA00023136"/>
    </source>
</evidence>
<keyword evidence="8" id="KW-0406">Ion transport</keyword>
<dbReference type="InterPro" id="IPR001734">
    <property type="entry name" value="Na/solute_symporter"/>
</dbReference>
<dbReference type="Gene3D" id="1.20.1730.10">
    <property type="entry name" value="Sodium/glucose cotransporter"/>
    <property type="match status" value="1"/>
</dbReference>
<keyword evidence="9" id="KW-0472">Membrane</keyword>
<keyword evidence="7" id="KW-0915">Sodium</keyword>
<evidence type="ECO:0000256" key="5">
    <source>
        <dbReference type="ARBA" id="ARBA00022692"/>
    </source>
</evidence>
<dbReference type="EMBL" id="ACPB03016401">
    <property type="status" value="NOT_ANNOTATED_CDS"/>
    <property type="molecule type" value="Genomic_DNA"/>
</dbReference>
<dbReference type="eggNOG" id="KOG2349">
    <property type="taxonomic scope" value="Eukaryota"/>
</dbReference>
<evidence type="ECO:0000256" key="7">
    <source>
        <dbReference type="ARBA" id="ARBA00023053"/>
    </source>
</evidence>
<evidence type="ECO:0000313" key="12">
    <source>
        <dbReference type="EnsemblMetazoa" id="RPRC001256-PA"/>
    </source>
</evidence>
<evidence type="ECO:0000256" key="1">
    <source>
        <dbReference type="ARBA" id="ARBA00004651"/>
    </source>
</evidence>
<evidence type="ECO:0000256" key="11">
    <source>
        <dbReference type="RuleBase" id="RU362091"/>
    </source>
</evidence>
<dbReference type="HOGENOM" id="CLU_018808_11_1_1"/>
<evidence type="ECO:0000256" key="8">
    <source>
        <dbReference type="ARBA" id="ARBA00023065"/>
    </source>
</evidence>
<dbReference type="PROSITE" id="PS50283">
    <property type="entry name" value="NA_SOLUT_SYMP_3"/>
    <property type="match status" value="1"/>
</dbReference>
<keyword evidence="13" id="KW-1185">Reference proteome</keyword>
<dbReference type="OMA" id="RFASICG"/>
<dbReference type="Proteomes" id="UP000015103">
    <property type="component" value="Unassembled WGS sequence"/>
</dbReference>
<dbReference type="GO" id="GO:0015293">
    <property type="term" value="F:symporter activity"/>
    <property type="evidence" value="ECO:0007669"/>
    <property type="project" value="TreeGrafter"/>
</dbReference>
<accession>T1HB50</accession>
<dbReference type="VEuPathDB" id="VectorBase:RPRC001256"/>
<dbReference type="InterPro" id="IPR038377">
    <property type="entry name" value="Na/Glc_symporter_sf"/>
</dbReference>
<comment type="similarity">
    <text evidence="2 11">Belongs to the sodium:solute symporter (SSF) (TC 2.A.21) family.</text>
</comment>
<comment type="subcellular location">
    <subcellularLocation>
        <location evidence="1">Cell membrane</location>
        <topology evidence="1">Multi-pass membrane protein</topology>
    </subcellularLocation>
</comment>
<dbReference type="GO" id="GO:0005886">
    <property type="term" value="C:plasma membrane"/>
    <property type="evidence" value="ECO:0007669"/>
    <property type="project" value="UniProtKB-SubCell"/>
</dbReference>
<name>T1HB50_RHOPR</name>
<dbReference type="GO" id="GO:0006814">
    <property type="term" value="P:sodium ion transport"/>
    <property type="evidence" value="ECO:0007669"/>
    <property type="project" value="UniProtKB-KW"/>
</dbReference>
<keyword evidence="10" id="KW-0739">Sodium transport</keyword>
<dbReference type="InParanoid" id="T1HB50"/>